<keyword evidence="3" id="KW-1185">Reference proteome</keyword>
<sequence length="220" mass="24843">MWNSVFREHQQVSPMCLGFLQWDQHSEEQWGLGWRERAICNKCTYKSSMFNMFKEIVNKSPGRKAADINRGLQVGLTQVSMGNAGLRKLLLSASIPAPSTKGMQKVSNKVCKEIIQENILDMRCRRQKLREINIARGNPPDIIDVKGDGSYNNPLYSGVGKTPFQPATQVCYIQAENVTSKNDIIALTTKNKLCSHRIQHQSDELNMTNKTCDCTANVTY</sequence>
<reference evidence="2 3" key="1">
    <citation type="submission" date="2024-11" db="EMBL/GenBank/DDBJ databases">
        <title>Chromosome-level genome assembly of the freshwater bivalve Anodonta woodiana.</title>
        <authorList>
            <person name="Chen X."/>
        </authorList>
    </citation>
    <scope>NUCLEOTIDE SEQUENCE [LARGE SCALE GENOMIC DNA]</scope>
    <source>
        <strain evidence="2">MN2024</strain>
        <tissue evidence="2">Gills</tissue>
    </source>
</reference>
<name>A0ABD3VH94_SINWO</name>
<evidence type="ECO:0000259" key="1">
    <source>
        <dbReference type="Pfam" id="PF20700"/>
    </source>
</evidence>
<dbReference type="Pfam" id="PF20700">
    <property type="entry name" value="Mutator"/>
    <property type="match status" value="1"/>
</dbReference>
<comment type="caution">
    <text evidence="2">The sequence shown here is derived from an EMBL/GenBank/DDBJ whole genome shotgun (WGS) entry which is preliminary data.</text>
</comment>
<gene>
    <name evidence="2" type="ORF">ACJMK2_007055</name>
</gene>
<protein>
    <recommendedName>
        <fullName evidence="1">Mutator-like transposase domain-containing protein</fullName>
    </recommendedName>
</protein>
<dbReference type="AlphaFoldDB" id="A0ABD3VH94"/>
<dbReference type="InterPro" id="IPR049012">
    <property type="entry name" value="Mutator_transp_dom"/>
</dbReference>
<evidence type="ECO:0000313" key="3">
    <source>
        <dbReference type="Proteomes" id="UP001634394"/>
    </source>
</evidence>
<dbReference type="EMBL" id="JBJQND010000011">
    <property type="protein sequence ID" value="KAL3860961.1"/>
    <property type="molecule type" value="Genomic_DNA"/>
</dbReference>
<feature type="domain" description="Mutator-like transposase" evidence="1">
    <location>
        <begin position="1"/>
        <end position="217"/>
    </location>
</feature>
<organism evidence="2 3">
    <name type="scientific">Sinanodonta woodiana</name>
    <name type="common">Chinese pond mussel</name>
    <name type="synonym">Anodonta woodiana</name>
    <dbReference type="NCBI Taxonomy" id="1069815"/>
    <lineage>
        <taxon>Eukaryota</taxon>
        <taxon>Metazoa</taxon>
        <taxon>Spiralia</taxon>
        <taxon>Lophotrochozoa</taxon>
        <taxon>Mollusca</taxon>
        <taxon>Bivalvia</taxon>
        <taxon>Autobranchia</taxon>
        <taxon>Heteroconchia</taxon>
        <taxon>Palaeoheterodonta</taxon>
        <taxon>Unionida</taxon>
        <taxon>Unionoidea</taxon>
        <taxon>Unionidae</taxon>
        <taxon>Unioninae</taxon>
        <taxon>Sinanodonta</taxon>
    </lineage>
</organism>
<proteinExistence type="predicted"/>
<evidence type="ECO:0000313" key="2">
    <source>
        <dbReference type="EMBL" id="KAL3860961.1"/>
    </source>
</evidence>
<dbReference type="Proteomes" id="UP001634394">
    <property type="component" value="Unassembled WGS sequence"/>
</dbReference>
<accession>A0ABD3VH94</accession>